<protein>
    <submittedName>
        <fullName evidence="1">Uncharacterized protein</fullName>
    </submittedName>
</protein>
<dbReference type="RefSeq" id="WP_338005694.1">
    <property type="nucleotide sequence ID" value="NZ_JAOPKA010000019.1"/>
</dbReference>
<organism evidence="1 2">
    <name type="scientific">Natronoglomus mannanivorans</name>
    <dbReference type="NCBI Taxonomy" id="2979990"/>
    <lineage>
        <taxon>Archaea</taxon>
        <taxon>Methanobacteriati</taxon>
        <taxon>Methanobacteriota</taxon>
        <taxon>Stenosarchaea group</taxon>
        <taxon>Halobacteria</taxon>
        <taxon>Halobacteriales</taxon>
        <taxon>Natrialbaceae</taxon>
        <taxon>Natronoglomus</taxon>
    </lineage>
</organism>
<comment type="caution">
    <text evidence="1">The sequence shown here is derived from an EMBL/GenBank/DDBJ whole genome shotgun (WGS) entry which is preliminary data.</text>
</comment>
<proteinExistence type="predicted"/>
<dbReference type="InterPro" id="IPR006311">
    <property type="entry name" value="TAT_signal"/>
</dbReference>
<dbReference type="EMBL" id="JAOPKA010000019">
    <property type="protein sequence ID" value="MCU4743882.1"/>
    <property type="molecule type" value="Genomic_DNA"/>
</dbReference>
<dbReference type="PROSITE" id="PS51318">
    <property type="entry name" value="TAT"/>
    <property type="match status" value="1"/>
</dbReference>
<accession>A0AAP2Z2U5</accession>
<dbReference type="Proteomes" id="UP001321018">
    <property type="component" value="Unassembled WGS sequence"/>
</dbReference>
<reference evidence="1" key="1">
    <citation type="submission" date="2022-09" db="EMBL/GenBank/DDBJ databases">
        <title>Enrichment on poylsaccharides allowed isolation of novel metabolic and taxonomic groups of Haloarchaea.</title>
        <authorList>
            <person name="Sorokin D.Y."/>
            <person name="Elcheninov A.G."/>
            <person name="Khizhniak T.V."/>
            <person name="Kolganova T.V."/>
            <person name="Kublanov I.V."/>
        </authorList>
    </citation>
    <scope>NUCLEOTIDE SEQUENCE</scope>
    <source>
        <strain evidence="1">AArc-xg1-1</strain>
    </source>
</reference>
<name>A0AAP2Z2U5_9EURY</name>
<dbReference type="AlphaFoldDB" id="A0AAP2Z2U5"/>
<sequence>MKMNRRNVLLGLGTVVAGGGAALGTGAFSSVEANRTVSIQVAEDDSAFLSLTPSADSDFVDTDGDGAIRFNLQQFDNGINVNSDLTIEDAFSIGNESGQNLDVELDVTDDDESDVSIAFDPGPSYEIDDGESEDDIDMTISTGSEDGTFNITLTVIVTERST</sequence>
<evidence type="ECO:0000313" key="1">
    <source>
        <dbReference type="EMBL" id="MCU4743882.1"/>
    </source>
</evidence>
<evidence type="ECO:0000313" key="2">
    <source>
        <dbReference type="Proteomes" id="UP001321018"/>
    </source>
</evidence>
<gene>
    <name evidence="1" type="ORF">OB960_21085</name>
</gene>